<dbReference type="EMBL" id="KZ825952">
    <property type="protein sequence ID" value="PYH91215.1"/>
    <property type="molecule type" value="Genomic_DNA"/>
</dbReference>
<dbReference type="AlphaFoldDB" id="A0A319D0Y1"/>
<protein>
    <submittedName>
        <fullName evidence="1">Uncharacterized protein</fullName>
    </submittedName>
</protein>
<proteinExistence type="predicted"/>
<dbReference type="STRING" id="1448320.A0A319D0Y1"/>
<organism evidence="1 2">
    <name type="scientific">Aspergillus ellipticus CBS 707.79</name>
    <dbReference type="NCBI Taxonomy" id="1448320"/>
    <lineage>
        <taxon>Eukaryota</taxon>
        <taxon>Fungi</taxon>
        <taxon>Dikarya</taxon>
        <taxon>Ascomycota</taxon>
        <taxon>Pezizomycotina</taxon>
        <taxon>Eurotiomycetes</taxon>
        <taxon>Eurotiomycetidae</taxon>
        <taxon>Eurotiales</taxon>
        <taxon>Aspergillaceae</taxon>
        <taxon>Aspergillus</taxon>
        <taxon>Aspergillus subgen. Circumdati</taxon>
    </lineage>
</organism>
<dbReference type="Proteomes" id="UP000247810">
    <property type="component" value="Unassembled WGS sequence"/>
</dbReference>
<keyword evidence="2" id="KW-1185">Reference proteome</keyword>
<gene>
    <name evidence="1" type="ORF">BO71DRAFT_386060</name>
</gene>
<name>A0A319D0Y1_9EURO</name>
<reference evidence="1 2" key="1">
    <citation type="submission" date="2018-02" db="EMBL/GenBank/DDBJ databases">
        <title>The genomes of Aspergillus section Nigri reveals drivers in fungal speciation.</title>
        <authorList>
            <consortium name="DOE Joint Genome Institute"/>
            <person name="Vesth T.C."/>
            <person name="Nybo J."/>
            <person name="Theobald S."/>
            <person name="Brandl J."/>
            <person name="Frisvad J.C."/>
            <person name="Nielsen K.F."/>
            <person name="Lyhne E.K."/>
            <person name="Kogle M.E."/>
            <person name="Kuo A."/>
            <person name="Riley R."/>
            <person name="Clum A."/>
            <person name="Nolan M."/>
            <person name="Lipzen A."/>
            <person name="Salamov A."/>
            <person name="Henrissat B."/>
            <person name="Wiebenga A."/>
            <person name="De vries R.P."/>
            <person name="Grigoriev I.V."/>
            <person name="Mortensen U.H."/>
            <person name="Andersen M.R."/>
            <person name="Baker S.E."/>
        </authorList>
    </citation>
    <scope>NUCLEOTIDE SEQUENCE [LARGE SCALE GENOMIC DNA]</scope>
    <source>
        <strain evidence="1 2">CBS 707.79</strain>
    </source>
</reference>
<dbReference type="VEuPathDB" id="FungiDB:BO71DRAFT_386060"/>
<evidence type="ECO:0000313" key="1">
    <source>
        <dbReference type="EMBL" id="PYH91215.1"/>
    </source>
</evidence>
<accession>A0A319D0Y1</accession>
<sequence>MSSTPCYMLPSLLFHPIKLTTQGTTTEWRPIRKIQEDAFEMTGNQAISYTEPPVTMILLRCESTDGPHREAMIIVYMQIPVLDADILPQDHLARNPVKTISASAVELENAYKRLRDGNCKHAPSFLGTCYVEQDSNGWVPGEYIFYLGVSVVPGIQFGTGRIGEGPYFDSDSEKRAEMRNGFKEAYSSIAACDVGPWGLAGARDLFWDESTRKVSVHSTILFCYRI</sequence>
<dbReference type="OrthoDB" id="4207132at2759"/>
<evidence type="ECO:0000313" key="2">
    <source>
        <dbReference type="Proteomes" id="UP000247810"/>
    </source>
</evidence>